<dbReference type="EMBL" id="BBQY01000013">
    <property type="protein sequence ID" value="GBH31068.1"/>
    <property type="molecule type" value="Genomic_DNA"/>
</dbReference>
<gene>
    <name evidence="1" type="ORF">MBESOW_P2329</name>
</gene>
<protein>
    <submittedName>
        <fullName evidence="1">Uncharacterized protein</fullName>
    </submittedName>
</protein>
<evidence type="ECO:0000313" key="1">
    <source>
        <dbReference type="EMBL" id="GBH31068.1"/>
    </source>
</evidence>
<evidence type="ECO:0000313" key="2">
    <source>
        <dbReference type="Proteomes" id="UP000290975"/>
    </source>
</evidence>
<proteinExistence type="predicted"/>
<dbReference type="AlphaFoldDB" id="A0A401J362"/>
<name>A0A401J362_SPHXE</name>
<dbReference type="InterPro" id="IPR045499">
    <property type="entry name" value="DUF6492"/>
</dbReference>
<accession>A0A401J362</accession>
<reference evidence="1 2" key="1">
    <citation type="submission" date="2014-12" db="EMBL/GenBank/DDBJ databases">
        <title>Whole genome sequencing of Sphingobium xenophagum OW59.</title>
        <authorList>
            <person name="Ohta Y."/>
            <person name="Nishi S."/>
            <person name="Hatada Y."/>
        </authorList>
    </citation>
    <scope>NUCLEOTIDE SEQUENCE [LARGE SCALE GENOMIC DNA]</scope>
    <source>
        <strain evidence="1 2">OW59</strain>
    </source>
</reference>
<comment type="caution">
    <text evidence="1">The sequence shown here is derived from an EMBL/GenBank/DDBJ whole genome shotgun (WGS) entry which is preliminary data.</text>
</comment>
<keyword evidence="2" id="KW-1185">Reference proteome</keyword>
<organism evidence="1 2">
    <name type="scientific">Sphingobium xenophagum</name>
    <dbReference type="NCBI Taxonomy" id="121428"/>
    <lineage>
        <taxon>Bacteria</taxon>
        <taxon>Pseudomonadati</taxon>
        <taxon>Pseudomonadota</taxon>
        <taxon>Alphaproteobacteria</taxon>
        <taxon>Sphingomonadales</taxon>
        <taxon>Sphingomonadaceae</taxon>
        <taxon>Sphingobium</taxon>
    </lineage>
</organism>
<dbReference type="Proteomes" id="UP000290975">
    <property type="component" value="Unassembled WGS sequence"/>
</dbReference>
<dbReference type="Pfam" id="PF20102">
    <property type="entry name" value="DUF6492"/>
    <property type="match status" value="1"/>
</dbReference>
<sequence>MPEPVGNGSPSYAMDLTVNDYDSFILNGQRDDQLIRTNGKPGFLVCGPYRACKAGIYTVTVLGEVENSGAGAVVDVVCNSGLHELLKTDITTQAGPGLMTIFSLRIPQDVSDLEIRLKVAADTRLEFGGVRVQKRDIDRDYAIINKSYANDAHWSVILFGSYLTYVKPEVPFYLIIPTKDEMIFDRLFGSASVTGFVERLPVILYEDWVLKNTGNVPPAHFDGWHVQQVVKLAFSKLGLSRHYLTCDSAQFFTQPFDFGTALFRDGILCTTARPQDRAEINQHFIDTDEKCWLKGNIVSAGVAFDAIDEHFSPSLEPQKYHYIGCNGIFDSEICLALEARAAEFGYSNFCGLIAFSPYEFAWYGAFVTYCHPQVFKPIEPCILRPIVEPGQLLDGAAPTGQDGYFGYLFQKPACDVLQPMQTYLTCLAA</sequence>